<accession>A0A8T1V9N9</accession>
<reference evidence="2" key="1">
    <citation type="submission" date="2021-02" db="EMBL/GenBank/DDBJ databases">
        <authorList>
            <person name="Palmer J.M."/>
        </authorList>
    </citation>
    <scope>NUCLEOTIDE SEQUENCE</scope>
    <source>
        <strain evidence="2">SCRP734</strain>
    </source>
</reference>
<comment type="caution">
    <text evidence="2">The sequence shown here is derived from an EMBL/GenBank/DDBJ whole genome shotgun (WGS) entry which is preliminary data.</text>
</comment>
<evidence type="ECO:0000313" key="2">
    <source>
        <dbReference type="EMBL" id="KAG7376274.1"/>
    </source>
</evidence>
<gene>
    <name evidence="2" type="ORF">PHYPSEUDO_013851</name>
</gene>
<evidence type="ECO:0000313" key="3">
    <source>
        <dbReference type="Proteomes" id="UP000694044"/>
    </source>
</evidence>
<sequence>MKPAVVGLVSSDGEEDVGEKTLNGLIPQSSNDKEQGDLEDAERTNVSDGVDGPADTQTSMPVLVDHVSSTDDSDDACQAAIATKNDHLRLPAVNNAVASTEGAATAMKVEASVAAVDILLKTDVRKRAKKMKLKNNPQPQPRSRLRKYQARRKPVKSSKKATKAYHLPTIQAPFLKGLRSFLT</sequence>
<feature type="region of interest" description="Disordered" evidence="1">
    <location>
        <begin position="129"/>
        <end position="162"/>
    </location>
</feature>
<dbReference type="AlphaFoldDB" id="A0A8T1V9N9"/>
<evidence type="ECO:0000256" key="1">
    <source>
        <dbReference type="SAM" id="MobiDB-lite"/>
    </source>
</evidence>
<keyword evidence="3" id="KW-1185">Reference proteome</keyword>
<proteinExistence type="predicted"/>
<name>A0A8T1V9N9_9STRA</name>
<dbReference type="EMBL" id="JAGDFM010000745">
    <property type="protein sequence ID" value="KAG7376274.1"/>
    <property type="molecule type" value="Genomic_DNA"/>
</dbReference>
<organism evidence="2 3">
    <name type="scientific">Phytophthora pseudosyringae</name>
    <dbReference type="NCBI Taxonomy" id="221518"/>
    <lineage>
        <taxon>Eukaryota</taxon>
        <taxon>Sar</taxon>
        <taxon>Stramenopiles</taxon>
        <taxon>Oomycota</taxon>
        <taxon>Peronosporomycetes</taxon>
        <taxon>Peronosporales</taxon>
        <taxon>Peronosporaceae</taxon>
        <taxon>Phytophthora</taxon>
    </lineage>
</organism>
<protein>
    <submittedName>
        <fullName evidence="2">Uncharacterized protein</fullName>
    </submittedName>
</protein>
<feature type="region of interest" description="Disordered" evidence="1">
    <location>
        <begin position="1"/>
        <end position="59"/>
    </location>
</feature>
<dbReference type="Proteomes" id="UP000694044">
    <property type="component" value="Unassembled WGS sequence"/>
</dbReference>
<feature type="compositionally biased region" description="Basic and acidic residues" evidence="1">
    <location>
        <begin position="31"/>
        <end position="45"/>
    </location>
</feature>
<feature type="compositionally biased region" description="Basic residues" evidence="1">
    <location>
        <begin position="143"/>
        <end position="162"/>
    </location>
</feature>